<dbReference type="Proteomes" id="UP001152533">
    <property type="component" value="Unassembled WGS sequence"/>
</dbReference>
<evidence type="ECO:0000256" key="1">
    <source>
        <dbReference type="SAM" id="MobiDB-lite"/>
    </source>
</evidence>
<protein>
    <submittedName>
        <fullName evidence="3">Uncharacterized protein</fullName>
    </submittedName>
</protein>
<dbReference type="EMBL" id="CAMGZC010000115">
    <property type="protein sequence ID" value="CAI0643608.1"/>
    <property type="molecule type" value="Genomic_DNA"/>
</dbReference>
<name>A0A9W4RLN0_9PEZI</name>
<feature type="region of interest" description="Disordered" evidence="1">
    <location>
        <begin position="414"/>
        <end position="442"/>
    </location>
</feature>
<dbReference type="PANTHER" id="PTHR33099:SF7">
    <property type="entry name" value="MYND-TYPE DOMAIN-CONTAINING PROTEIN"/>
    <property type="match status" value="1"/>
</dbReference>
<dbReference type="PANTHER" id="PTHR33099">
    <property type="entry name" value="FE2OG DIOXYGENASE DOMAIN-CONTAINING PROTEIN"/>
    <property type="match status" value="1"/>
</dbReference>
<evidence type="ECO:0000256" key="2">
    <source>
        <dbReference type="SAM" id="SignalP"/>
    </source>
</evidence>
<dbReference type="PROSITE" id="PS51257">
    <property type="entry name" value="PROKAR_LIPOPROTEIN"/>
    <property type="match status" value="1"/>
</dbReference>
<evidence type="ECO:0000313" key="4">
    <source>
        <dbReference type="Proteomes" id="UP001152533"/>
    </source>
</evidence>
<gene>
    <name evidence="3" type="ORF">CGXH109_LOCUS27162</name>
</gene>
<feature type="chain" id="PRO_5040996847" evidence="2">
    <location>
        <begin position="27"/>
        <end position="442"/>
    </location>
</feature>
<comment type="caution">
    <text evidence="3">The sequence shown here is derived from an EMBL/GenBank/DDBJ whole genome shotgun (WGS) entry which is preliminary data.</text>
</comment>
<sequence>MLLDIRVIPMLASLLLVSSTAAGCSASSFKNLAFGTLTKGTNHDLVMRRYLDFHGISETSNITYYDSFYDAVAALKNDTLDYVMMNAVHPQASSIVGSDFRNVFIIDTFISPSKPLVVATRKDVADPQSIGILCPSVAKYTDTSKWSDVVQITSGGLVQIAQDLLNGKYDSAIIYQDTALANSDVLQIDEELGSPDDAWLLLGRNRTYTNSVLAWPNAPVTWQWKKQWEDRGVLGDVHLTFGSDQRVFSTAPTSTFDITTLAWFSDVTHEVKELTSGYRLALTYNIVQNGPAKQSAGFFGQQAQEVKQVLLQWQVHHPNNDLLVYPLDHKYSKSSLSLRNMKGRDKAVCQAIQDVGAQSGVFLLLAHQTHTTTEDEDDYYDNDAENGTCLDAIFTGEGKEIATDYTLDDDEVMVPKLFEDRSPDSEEEGEFTGNEGAPSTYR</sequence>
<keyword evidence="4" id="KW-1185">Reference proteome</keyword>
<dbReference type="SUPFAM" id="SSF53850">
    <property type="entry name" value="Periplasmic binding protein-like II"/>
    <property type="match status" value="1"/>
</dbReference>
<dbReference type="AlphaFoldDB" id="A0A9W4RLN0"/>
<proteinExistence type="predicted"/>
<keyword evidence="2" id="KW-0732">Signal</keyword>
<feature type="signal peptide" evidence="2">
    <location>
        <begin position="1"/>
        <end position="26"/>
    </location>
</feature>
<organism evidence="3 4">
    <name type="scientific">Colletotrichum noveboracense</name>
    <dbReference type="NCBI Taxonomy" id="2664923"/>
    <lineage>
        <taxon>Eukaryota</taxon>
        <taxon>Fungi</taxon>
        <taxon>Dikarya</taxon>
        <taxon>Ascomycota</taxon>
        <taxon>Pezizomycotina</taxon>
        <taxon>Sordariomycetes</taxon>
        <taxon>Hypocreomycetidae</taxon>
        <taxon>Glomerellales</taxon>
        <taxon>Glomerellaceae</taxon>
        <taxon>Colletotrichum</taxon>
        <taxon>Colletotrichum gloeosporioides species complex</taxon>
    </lineage>
</organism>
<evidence type="ECO:0000313" key="3">
    <source>
        <dbReference type="EMBL" id="CAI0643608.1"/>
    </source>
</evidence>
<accession>A0A9W4RLN0</accession>
<reference evidence="3" key="1">
    <citation type="submission" date="2022-08" db="EMBL/GenBank/DDBJ databases">
        <authorList>
            <person name="Giroux E."/>
            <person name="Giroux E."/>
        </authorList>
    </citation>
    <scope>NUCLEOTIDE SEQUENCE</scope>
    <source>
        <strain evidence="3">H1091258</strain>
    </source>
</reference>